<proteinExistence type="inferred from homology"/>
<organism evidence="8">
    <name type="scientific">Thiolapillus brandeum</name>
    <dbReference type="NCBI Taxonomy" id="1076588"/>
    <lineage>
        <taxon>Bacteria</taxon>
        <taxon>Pseudomonadati</taxon>
        <taxon>Pseudomonadota</taxon>
        <taxon>Gammaproteobacteria</taxon>
        <taxon>Chromatiales</taxon>
        <taxon>Sedimenticolaceae</taxon>
        <taxon>Thiolapillus</taxon>
    </lineage>
</organism>
<dbReference type="EMBL" id="DRLF01000252">
    <property type="protein sequence ID" value="HEC06614.1"/>
    <property type="molecule type" value="Genomic_DNA"/>
</dbReference>
<dbReference type="AlphaFoldDB" id="A0A831RX29"/>
<feature type="transmembrane region" description="Helical" evidence="7">
    <location>
        <begin position="194"/>
        <end position="211"/>
    </location>
</feature>
<feature type="transmembrane region" description="Helical" evidence="7">
    <location>
        <begin position="150"/>
        <end position="174"/>
    </location>
</feature>
<feature type="transmembrane region" description="Helical" evidence="7">
    <location>
        <begin position="218"/>
        <end position="235"/>
    </location>
</feature>
<evidence type="ECO:0000256" key="6">
    <source>
        <dbReference type="ARBA" id="ARBA00023136"/>
    </source>
</evidence>
<keyword evidence="3" id="KW-0997">Cell inner membrane</keyword>
<keyword evidence="5 7" id="KW-1133">Transmembrane helix</keyword>
<name>A0A831RX29_9GAMM</name>
<evidence type="ECO:0000313" key="8">
    <source>
        <dbReference type="EMBL" id="HEC06614.1"/>
    </source>
</evidence>
<evidence type="ECO:0000256" key="4">
    <source>
        <dbReference type="ARBA" id="ARBA00022692"/>
    </source>
</evidence>
<dbReference type="InterPro" id="IPR017039">
    <property type="entry name" value="Virul_fac_BrkB"/>
</dbReference>
<dbReference type="HAMAP" id="MF_00672">
    <property type="entry name" value="UPF0761"/>
    <property type="match status" value="1"/>
</dbReference>
<keyword evidence="4 7" id="KW-0812">Transmembrane</keyword>
<dbReference type="PANTHER" id="PTHR30213:SF0">
    <property type="entry name" value="UPF0761 MEMBRANE PROTEIN YIHY"/>
    <property type="match status" value="1"/>
</dbReference>
<evidence type="ECO:0000256" key="2">
    <source>
        <dbReference type="ARBA" id="ARBA00022475"/>
    </source>
</evidence>
<evidence type="ECO:0000256" key="3">
    <source>
        <dbReference type="ARBA" id="ARBA00022519"/>
    </source>
</evidence>
<keyword evidence="2 7" id="KW-1003">Cell membrane</keyword>
<comment type="similarity">
    <text evidence="7">Belongs to the UPF0761 family.</text>
</comment>
<dbReference type="NCBIfam" id="TIGR00765">
    <property type="entry name" value="yihY_not_rbn"/>
    <property type="match status" value="1"/>
</dbReference>
<dbReference type="GO" id="GO:0005886">
    <property type="term" value="C:plasma membrane"/>
    <property type="evidence" value="ECO:0007669"/>
    <property type="project" value="UniProtKB-SubCell"/>
</dbReference>
<feature type="transmembrane region" description="Helical" evidence="7">
    <location>
        <begin position="6"/>
        <end position="30"/>
    </location>
</feature>
<dbReference type="PANTHER" id="PTHR30213">
    <property type="entry name" value="INNER MEMBRANE PROTEIN YHJD"/>
    <property type="match status" value="1"/>
</dbReference>
<accession>A0A831RX29</accession>
<sequence length="415" mass="46494">MPDFSTLWKFLVNLLQVMPDILSHTLLFLYRMMKRFVEDGGLERAGSLAYTTLLSLVPLMTVVFAILSAFPIAEKVSDVVQEFIFRNFMPASGEVVHQYLLEFSSKASRLSGVGFLALLVVAVMLMATIDKTFNAIWSVKRKRRPLNMFLVYWAVLSMGPVLMGASVLATSYLVSLPMVSEATASGVGRSLLEWVPTLTSGVAFTLLYWLVPNRPVKFWHAALGGALAAVLFEFSKQGFAWYLTTFPTYEAIYGALAAIPIFLVWIYVSWVVVLLGAEFTYGLGVYRQMVRHGENTSAELENMLCLLLQLARAQEKGEAVPLRKLQHCSSDAEHLLIRLRERHLVECNEKGRWLLARDSHDVTLYELYLAADHRLPVSSEPAWPSNPALQMLYQKVDTSLAEILGDSLQSLKKSA</sequence>
<dbReference type="Proteomes" id="UP000886339">
    <property type="component" value="Unassembled WGS sequence"/>
</dbReference>
<gene>
    <name evidence="8" type="ORF">ENJ12_07170</name>
</gene>
<feature type="transmembrane region" description="Helical" evidence="7">
    <location>
        <begin position="255"/>
        <end position="281"/>
    </location>
</feature>
<dbReference type="InterPro" id="IPR023679">
    <property type="entry name" value="UPF0761_bac"/>
</dbReference>
<feature type="transmembrane region" description="Helical" evidence="7">
    <location>
        <begin position="110"/>
        <end position="129"/>
    </location>
</feature>
<comment type="caution">
    <text evidence="8">The sequence shown here is derived from an EMBL/GenBank/DDBJ whole genome shotgun (WGS) entry which is preliminary data.</text>
</comment>
<dbReference type="Pfam" id="PF03631">
    <property type="entry name" value="Virul_fac_BrkB"/>
    <property type="match status" value="1"/>
</dbReference>
<evidence type="ECO:0000256" key="1">
    <source>
        <dbReference type="ARBA" id="ARBA00004651"/>
    </source>
</evidence>
<feature type="transmembrane region" description="Helical" evidence="7">
    <location>
        <begin position="50"/>
        <end position="73"/>
    </location>
</feature>
<reference evidence="8" key="1">
    <citation type="journal article" date="2020" name="mSystems">
        <title>Genome- and Community-Level Interaction Insights into Carbon Utilization and Element Cycling Functions of Hydrothermarchaeota in Hydrothermal Sediment.</title>
        <authorList>
            <person name="Zhou Z."/>
            <person name="Liu Y."/>
            <person name="Xu W."/>
            <person name="Pan J."/>
            <person name="Luo Z.H."/>
            <person name="Li M."/>
        </authorList>
    </citation>
    <scope>NUCLEOTIDE SEQUENCE [LARGE SCALE GENOMIC DNA]</scope>
    <source>
        <strain evidence="8">HyVt-458</strain>
    </source>
</reference>
<keyword evidence="6 7" id="KW-0472">Membrane</keyword>
<dbReference type="NCBIfam" id="NF002457">
    <property type="entry name" value="PRK01637.1"/>
    <property type="match status" value="1"/>
</dbReference>
<evidence type="ECO:0000256" key="5">
    <source>
        <dbReference type="ARBA" id="ARBA00022989"/>
    </source>
</evidence>
<protein>
    <recommendedName>
        <fullName evidence="7">UPF0761 membrane protein ENJ12_07170</fullName>
    </recommendedName>
</protein>
<comment type="subcellular location">
    <subcellularLocation>
        <location evidence="1 7">Cell membrane</location>
        <topology evidence="1 7">Multi-pass membrane protein</topology>
    </subcellularLocation>
</comment>
<evidence type="ECO:0000256" key="7">
    <source>
        <dbReference type="HAMAP-Rule" id="MF_00672"/>
    </source>
</evidence>